<evidence type="ECO:0000256" key="1">
    <source>
        <dbReference type="SAM" id="Phobius"/>
    </source>
</evidence>
<keyword evidence="1" id="KW-1133">Transmembrane helix</keyword>
<dbReference type="Proteomes" id="UP000297295">
    <property type="component" value="Unassembled WGS sequence"/>
</dbReference>
<dbReference type="EMBL" id="PGGK01000001">
    <property type="protein sequence ID" value="TGC11403.1"/>
    <property type="molecule type" value="Genomic_DNA"/>
</dbReference>
<dbReference type="AlphaFoldDB" id="A0A4E0R220"/>
<feature type="transmembrane region" description="Helical" evidence="1">
    <location>
        <begin position="35"/>
        <end position="57"/>
    </location>
</feature>
<accession>A0A4E0R220</accession>
<keyword evidence="3" id="KW-1185">Reference proteome</keyword>
<dbReference type="InterPro" id="IPR002829">
    <property type="entry name" value="DUF116"/>
</dbReference>
<keyword evidence="1" id="KW-0472">Membrane</keyword>
<dbReference type="Pfam" id="PF01976">
    <property type="entry name" value="DUF116"/>
    <property type="match status" value="1"/>
</dbReference>
<evidence type="ECO:0000313" key="2">
    <source>
        <dbReference type="EMBL" id="TGC11403.1"/>
    </source>
</evidence>
<keyword evidence="1" id="KW-0812">Transmembrane</keyword>
<protein>
    <submittedName>
        <fullName evidence="2">Polyprenyl synthetase</fullName>
    </submittedName>
</protein>
<dbReference type="PANTHER" id="PTHR43801:SF1">
    <property type="entry name" value="POLYPRENYL SYNTHETASE"/>
    <property type="match status" value="1"/>
</dbReference>
<organism evidence="2 3">
    <name type="scientific">Methanolobus halotolerans</name>
    <dbReference type="NCBI Taxonomy" id="2052935"/>
    <lineage>
        <taxon>Archaea</taxon>
        <taxon>Methanobacteriati</taxon>
        <taxon>Methanobacteriota</taxon>
        <taxon>Stenosarchaea group</taxon>
        <taxon>Methanomicrobia</taxon>
        <taxon>Methanosarcinales</taxon>
        <taxon>Methanosarcinaceae</taxon>
        <taxon>Methanolobus</taxon>
    </lineage>
</organism>
<dbReference type="OrthoDB" id="120943at2157"/>
<dbReference type="PIRSF" id="PIRSF006594">
    <property type="entry name" value="UCP006594"/>
    <property type="match status" value="1"/>
</dbReference>
<dbReference type="PANTHER" id="PTHR43801">
    <property type="entry name" value="NUCLEOTIDE-BINDING PROTEIN-RELATED"/>
    <property type="match status" value="1"/>
</dbReference>
<name>A0A4E0R220_9EURY</name>
<proteinExistence type="predicted"/>
<evidence type="ECO:0000313" key="3">
    <source>
        <dbReference type="Proteomes" id="UP000297295"/>
    </source>
</evidence>
<comment type="caution">
    <text evidence="2">The sequence shown here is derived from an EMBL/GenBank/DDBJ whole genome shotgun (WGS) entry which is preliminary data.</text>
</comment>
<reference evidence="2 3" key="1">
    <citation type="submission" date="2017-11" db="EMBL/GenBank/DDBJ databases">
        <title>Isolation and Characterization of Methanogenic Archaea from Saline Meromictic Lake at Siberia.</title>
        <authorList>
            <person name="Shen Y."/>
            <person name="Huang H.-H."/>
            <person name="Lai M.-C."/>
            <person name="Chen S.-C."/>
        </authorList>
    </citation>
    <scope>NUCLEOTIDE SEQUENCE [LARGE SCALE GENOMIC DNA]</scope>
    <source>
        <strain evidence="2 3">SY-01</strain>
    </source>
</reference>
<dbReference type="RefSeq" id="WP_135387913.1">
    <property type="nucleotide sequence ID" value="NZ_PGGK01000001.1"/>
</dbReference>
<sequence>MYRLLGEIILILSVVSVMLASVALAASRISLNRNVWLAGFFVEVLDFFYFPLKFFFFKLSDTRKLDKWMVSLKNIAHRNKFANTRARMIIAPHCMRFIECPASSTKAGIQCISCGKCVFTRLKEDAVRFGYKLYIVTGSSFVKHIIKEGKYDGALLIACDYELNKVMMGLKGKDIVTYGIPMLNDGCFNTKVEYSKVIETLEMFADN</sequence>
<gene>
    <name evidence="2" type="ORF">CUN85_00535</name>
</gene>